<reference evidence="3" key="1">
    <citation type="submission" date="2016-10" db="EMBL/GenBank/DDBJ databases">
        <authorList>
            <person name="Varghese N."/>
            <person name="Submissions S."/>
        </authorList>
    </citation>
    <scope>NUCLEOTIDE SEQUENCE [LARGE SCALE GENOMIC DNA]</scope>
    <source>
        <strain evidence="3">DSM 17875</strain>
    </source>
</reference>
<dbReference type="SUPFAM" id="SSF141371">
    <property type="entry name" value="PilZ domain-like"/>
    <property type="match status" value="1"/>
</dbReference>
<gene>
    <name evidence="2" type="ORF">SAMN05216296_0363</name>
</gene>
<protein>
    <submittedName>
        <fullName evidence="2">PilZ domain-containing protein</fullName>
    </submittedName>
</protein>
<feature type="domain" description="PilZ" evidence="1">
    <location>
        <begin position="3"/>
        <end position="104"/>
    </location>
</feature>
<evidence type="ECO:0000259" key="1">
    <source>
        <dbReference type="Pfam" id="PF07238"/>
    </source>
</evidence>
<accession>A0A1H2E3S5</accession>
<dbReference type="AlphaFoldDB" id="A0A1H2E3S5"/>
<dbReference type="Proteomes" id="UP000243232">
    <property type="component" value="Chromosome I"/>
</dbReference>
<evidence type="ECO:0000313" key="2">
    <source>
        <dbReference type="EMBL" id="SDT89771.1"/>
    </source>
</evidence>
<evidence type="ECO:0000313" key="3">
    <source>
        <dbReference type="Proteomes" id="UP000243232"/>
    </source>
</evidence>
<proteinExistence type="predicted"/>
<dbReference type="GO" id="GO:0035438">
    <property type="term" value="F:cyclic-di-GMP binding"/>
    <property type="evidence" value="ECO:0007669"/>
    <property type="project" value="InterPro"/>
</dbReference>
<name>A0A1H2E3S5_9PSED</name>
<dbReference type="OrthoDB" id="6199437at2"/>
<organism evidence="2 3">
    <name type="scientific">Pseudomonas pohangensis</name>
    <dbReference type="NCBI Taxonomy" id="364197"/>
    <lineage>
        <taxon>Bacteria</taxon>
        <taxon>Pseudomonadati</taxon>
        <taxon>Pseudomonadota</taxon>
        <taxon>Gammaproteobacteria</taxon>
        <taxon>Pseudomonadales</taxon>
        <taxon>Pseudomonadaceae</taxon>
        <taxon>Pseudomonas</taxon>
    </lineage>
</organism>
<sequence length="113" mass="12749">MEDRRQHDRRHLGLQIEAYELHSGERLGRLADLSVEGFMLFCERSIETDSVMQFRLVPARPLEGIESVTLGADCLWSRPGPDAQSGWAGFQIIDMASDQASALEILLRHLAQE</sequence>
<dbReference type="STRING" id="364197.SAMN05216296_0363"/>
<dbReference type="Gene3D" id="2.40.10.220">
    <property type="entry name" value="predicted glycosyltransferase like domains"/>
    <property type="match status" value="1"/>
</dbReference>
<dbReference type="Pfam" id="PF07238">
    <property type="entry name" value="PilZ"/>
    <property type="match status" value="1"/>
</dbReference>
<dbReference type="InterPro" id="IPR009875">
    <property type="entry name" value="PilZ_domain"/>
</dbReference>
<dbReference type="EMBL" id="LT629785">
    <property type="protein sequence ID" value="SDT89771.1"/>
    <property type="molecule type" value="Genomic_DNA"/>
</dbReference>
<keyword evidence="3" id="KW-1185">Reference proteome</keyword>
<dbReference type="RefSeq" id="WP_090192807.1">
    <property type="nucleotide sequence ID" value="NZ_LT629785.1"/>
</dbReference>